<gene>
    <name evidence="10" type="ORF">ETD83_00855</name>
</gene>
<dbReference type="InterPro" id="IPR003593">
    <property type="entry name" value="AAA+_ATPase"/>
</dbReference>
<dbReference type="InterPro" id="IPR039421">
    <property type="entry name" value="Type_1_exporter"/>
</dbReference>
<feature type="transmembrane region" description="Helical" evidence="7">
    <location>
        <begin position="58"/>
        <end position="80"/>
    </location>
</feature>
<evidence type="ECO:0000256" key="7">
    <source>
        <dbReference type="SAM" id="Phobius"/>
    </source>
</evidence>
<dbReference type="PROSITE" id="PS50893">
    <property type="entry name" value="ABC_TRANSPORTER_2"/>
    <property type="match status" value="1"/>
</dbReference>
<evidence type="ECO:0000256" key="4">
    <source>
        <dbReference type="ARBA" id="ARBA00022840"/>
    </source>
</evidence>
<accession>A0A5C4JMI0</accession>
<dbReference type="InterPro" id="IPR036640">
    <property type="entry name" value="ABC1_TM_sf"/>
</dbReference>
<evidence type="ECO:0000256" key="5">
    <source>
        <dbReference type="ARBA" id="ARBA00022989"/>
    </source>
</evidence>
<evidence type="ECO:0000259" key="8">
    <source>
        <dbReference type="PROSITE" id="PS50893"/>
    </source>
</evidence>
<reference evidence="10 11" key="1">
    <citation type="submission" date="2019-05" db="EMBL/GenBank/DDBJ databases">
        <title>Draft genome sequence of Actinomadura sp. 14C53.</title>
        <authorList>
            <person name="Saricaoglu S."/>
            <person name="Isik K."/>
        </authorList>
    </citation>
    <scope>NUCLEOTIDE SEQUENCE [LARGE SCALE GENOMIC DNA]</scope>
    <source>
        <strain evidence="10 11">14C53</strain>
    </source>
</reference>
<dbReference type="SUPFAM" id="SSF52540">
    <property type="entry name" value="P-loop containing nucleoside triphosphate hydrolases"/>
    <property type="match status" value="1"/>
</dbReference>
<evidence type="ECO:0000256" key="3">
    <source>
        <dbReference type="ARBA" id="ARBA00022741"/>
    </source>
</evidence>
<feature type="domain" description="ABC transmembrane type-1" evidence="9">
    <location>
        <begin position="28"/>
        <end position="287"/>
    </location>
</feature>
<dbReference type="GO" id="GO:0016887">
    <property type="term" value="F:ATP hydrolysis activity"/>
    <property type="evidence" value="ECO:0007669"/>
    <property type="project" value="InterPro"/>
</dbReference>
<dbReference type="Proteomes" id="UP000309174">
    <property type="component" value="Unassembled WGS sequence"/>
</dbReference>
<evidence type="ECO:0000256" key="2">
    <source>
        <dbReference type="ARBA" id="ARBA00022692"/>
    </source>
</evidence>
<dbReference type="InterPro" id="IPR011527">
    <property type="entry name" value="ABC1_TM_dom"/>
</dbReference>
<dbReference type="PANTHER" id="PTHR24221:SF654">
    <property type="entry name" value="ATP-BINDING CASSETTE SUB-FAMILY B MEMBER 6"/>
    <property type="match status" value="1"/>
</dbReference>
<organism evidence="10 11">
    <name type="scientific">Actinomadura soli</name>
    <dbReference type="NCBI Taxonomy" id="2508997"/>
    <lineage>
        <taxon>Bacteria</taxon>
        <taxon>Bacillati</taxon>
        <taxon>Actinomycetota</taxon>
        <taxon>Actinomycetes</taxon>
        <taxon>Streptosporangiales</taxon>
        <taxon>Thermomonosporaceae</taxon>
        <taxon>Actinomadura</taxon>
    </lineage>
</organism>
<evidence type="ECO:0000256" key="1">
    <source>
        <dbReference type="ARBA" id="ARBA00004651"/>
    </source>
</evidence>
<dbReference type="Gene3D" id="1.20.1560.10">
    <property type="entry name" value="ABC transporter type 1, transmembrane domain"/>
    <property type="match status" value="1"/>
</dbReference>
<dbReference type="OrthoDB" id="9806127at2"/>
<dbReference type="AlphaFoldDB" id="A0A5C4JMI0"/>
<evidence type="ECO:0000259" key="9">
    <source>
        <dbReference type="PROSITE" id="PS50929"/>
    </source>
</evidence>
<keyword evidence="5 7" id="KW-1133">Transmembrane helix</keyword>
<keyword evidence="6 7" id="KW-0472">Membrane</keyword>
<dbReference type="InterPro" id="IPR027417">
    <property type="entry name" value="P-loop_NTPase"/>
</dbReference>
<feature type="transmembrane region" description="Helical" evidence="7">
    <location>
        <begin position="24"/>
        <end position="46"/>
    </location>
</feature>
<feature type="transmembrane region" description="Helical" evidence="7">
    <location>
        <begin position="159"/>
        <end position="180"/>
    </location>
</feature>
<dbReference type="GO" id="GO:0005886">
    <property type="term" value="C:plasma membrane"/>
    <property type="evidence" value="ECO:0007669"/>
    <property type="project" value="UniProtKB-SubCell"/>
</dbReference>
<dbReference type="PROSITE" id="PS50929">
    <property type="entry name" value="ABC_TM1F"/>
    <property type="match status" value="1"/>
</dbReference>
<keyword evidence="4 10" id="KW-0067">ATP-binding</keyword>
<keyword evidence="2 7" id="KW-0812">Transmembrane</keyword>
<keyword evidence="3" id="KW-0547">Nucleotide-binding</keyword>
<keyword evidence="11" id="KW-1185">Reference proteome</keyword>
<comment type="subcellular location">
    <subcellularLocation>
        <location evidence="1">Cell membrane</location>
        <topology evidence="1">Multi-pass membrane protein</topology>
    </subcellularLocation>
</comment>
<dbReference type="RefSeq" id="WP_138643105.1">
    <property type="nucleotide sequence ID" value="NZ_VCKW01000002.1"/>
</dbReference>
<dbReference type="Pfam" id="PF00005">
    <property type="entry name" value="ABC_tran"/>
    <property type="match status" value="1"/>
</dbReference>
<name>A0A5C4JMI0_9ACTN</name>
<feature type="domain" description="ABC transporter" evidence="8">
    <location>
        <begin position="336"/>
        <end position="564"/>
    </location>
</feature>
<proteinExistence type="predicted"/>
<dbReference type="GO" id="GO:0034040">
    <property type="term" value="F:ATPase-coupled lipid transmembrane transporter activity"/>
    <property type="evidence" value="ECO:0007669"/>
    <property type="project" value="TreeGrafter"/>
</dbReference>
<dbReference type="PANTHER" id="PTHR24221">
    <property type="entry name" value="ATP-BINDING CASSETTE SUB-FAMILY B"/>
    <property type="match status" value="1"/>
</dbReference>
<dbReference type="SUPFAM" id="SSF90123">
    <property type="entry name" value="ABC transporter transmembrane region"/>
    <property type="match status" value="1"/>
</dbReference>
<dbReference type="Gene3D" id="3.40.50.300">
    <property type="entry name" value="P-loop containing nucleotide triphosphate hydrolases"/>
    <property type="match status" value="1"/>
</dbReference>
<evidence type="ECO:0000313" key="11">
    <source>
        <dbReference type="Proteomes" id="UP000309174"/>
    </source>
</evidence>
<dbReference type="InterPro" id="IPR003439">
    <property type="entry name" value="ABC_transporter-like_ATP-bd"/>
</dbReference>
<protein>
    <submittedName>
        <fullName evidence="10">ABC transporter ATP-binding protein</fullName>
    </submittedName>
</protein>
<dbReference type="SMART" id="SM00382">
    <property type="entry name" value="AAA"/>
    <property type="match status" value="1"/>
</dbReference>
<feature type="transmembrane region" description="Helical" evidence="7">
    <location>
        <begin position="239"/>
        <end position="263"/>
    </location>
</feature>
<feature type="transmembrane region" description="Helical" evidence="7">
    <location>
        <begin position="136"/>
        <end position="153"/>
    </location>
</feature>
<dbReference type="GO" id="GO:0140359">
    <property type="term" value="F:ABC-type transporter activity"/>
    <property type="evidence" value="ECO:0007669"/>
    <property type="project" value="InterPro"/>
</dbReference>
<dbReference type="PROSITE" id="PS00211">
    <property type="entry name" value="ABC_TRANSPORTER_1"/>
    <property type="match status" value="1"/>
</dbReference>
<dbReference type="InterPro" id="IPR017871">
    <property type="entry name" value="ABC_transporter-like_CS"/>
</dbReference>
<evidence type="ECO:0000313" key="10">
    <source>
        <dbReference type="EMBL" id="TMR07332.1"/>
    </source>
</evidence>
<dbReference type="GO" id="GO:0005524">
    <property type="term" value="F:ATP binding"/>
    <property type="evidence" value="ECO:0007669"/>
    <property type="project" value="UniProtKB-KW"/>
</dbReference>
<sequence length="567" mass="58647">MTAAPAARLLHRHVRGQWPAMRRLGAWSAVEALPAFASGLLLARAIDHGFLAGRPMAGLAWLAALAALYALGAVATGRIYPWLAATVEPLRDSLVDEVVTAVLRGGTRGAAGAGVSQVTEQAEAVRALLGSALRNVRQLLSAGVAALVGLALLSPRLALVAALSVAIGLGIFGAFAGVQVRRYRAVVLRAEEIGEAAAVIVHGVRDVVACAAEDRASATVGRVVDAQARALRAYARTRLVRVPVLAFGVHLPLLALLLLSPYLTAHQGFTTGEIAGAAAYLVTGLQPGITVLVDAGGTLLLSLAVVLGRLAEICATAPEAVPAATAVPAAARPFDLEARRVTFAYSPRAAPVIDDLSLHVPEGTHLAVVGPSGAGKSTLADLLTGLSAPQRGRITLGGAPLDPAWTRTAITLIPQESYVFAGTLRENLTYLCPHPAETRLDDAVHAVGLAETVDRLGGYDAAIPPGGATLSQGERQLVTLARAYLSPAPVIVLDEATSHLHPAAEARAEQALADRGGTLIVIAHRISSAERADLILLLDGTAHVLGTHGALLRRSPLYAELVGHWHT</sequence>
<dbReference type="EMBL" id="VCKW01000002">
    <property type="protein sequence ID" value="TMR07332.1"/>
    <property type="molecule type" value="Genomic_DNA"/>
</dbReference>
<comment type="caution">
    <text evidence="10">The sequence shown here is derived from an EMBL/GenBank/DDBJ whole genome shotgun (WGS) entry which is preliminary data.</text>
</comment>
<evidence type="ECO:0000256" key="6">
    <source>
        <dbReference type="ARBA" id="ARBA00023136"/>
    </source>
</evidence>